<reference evidence="2 3" key="1">
    <citation type="journal article" date="2019" name="Int. J. Syst. Evol. Microbiol.">
        <title>The Global Catalogue of Microorganisms (GCM) 10K type strain sequencing project: providing services to taxonomists for standard genome sequencing and annotation.</title>
        <authorList>
            <consortium name="The Broad Institute Genomics Platform"/>
            <consortium name="The Broad Institute Genome Sequencing Center for Infectious Disease"/>
            <person name="Wu L."/>
            <person name="Ma J."/>
        </authorList>
    </citation>
    <scope>NUCLEOTIDE SEQUENCE [LARGE SCALE GENOMIC DNA]</scope>
    <source>
        <strain evidence="2 3">JCM 14900</strain>
    </source>
</reference>
<organism evidence="2 3">
    <name type="scientific">Microbacterium aoyamense</name>
    <dbReference type="NCBI Taxonomy" id="344166"/>
    <lineage>
        <taxon>Bacteria</taxon>
        <taxon>Bacillati</taxon>
        <taxon>Actinomycetota</taxon>
        <taxon>Actinomycetes</taxon>
        <taxon>Micrococcales</taxon>
        <taxon>Microbacteriaceae</taxon>
        <taxon>Microbacterium</taxon>
    </lineage>
</organism>
<accession>A0ABN2PYH9</accession>
<protein>
    <submittedName>
        <fullName evidence="2">Uncharacterized protein</fullName>
    </submittedName>
</protein>
<feature type="compositionally biased region" description="Basic and acidic residues" evidence="1">
    <location>
        <begin position="172"/>
        <end position="182"/>
    </location>
</feature>
<dbReference type="EMBL" id="BAAAOF010000008">
    <property type="protein sequence ID" value="GAA1938387.1"/>
    <property type="molecule type" value="Genomic_DNA"/>
</dbReference>
<evidence type="ECO:0000313" key="3">
    <source>
        <dbReference type="Proteomes" id="UP001501343"/>
    </source>
</evidence>
<feature type="region of interest" description="Disordered" evidence="1">
    <location>
        <begin position="164"/>
        <end position="201"/>
    </location>
</feature>
<evidence type="ECO:0000313" key="2">
    <source>
        <dbReference type="EMBL" id="GAA1938387.1"/>
    </source>
</evidence>
<keyword evidence="3" id="KW-1185">Reference proteome</keyword>
<sequence length="201" mass="21667">MSIQTSDVSDERVFVGDGVSVPRTWVVELKDEPEVPGVVAVRAEYDAELRRVVATEVRALRVGAGEEVTSLTLREVRVQWALQVGGLKVSTVSEPDQPLATGSQYIQRMRDRTNRNTWQSLMDATRLYQLAAAINLPPLRAVSDGLSVSQSTATRLMNRARQEGLAGGVELPEPRAADDPRRAHAPGPFVGPATSGGPSIG</sequence>
<gene>
    <name evidence="2" type="ORF">GCM10009775_33130</name>
</gene>
<comment type="caution">
    <text evidence="2">The sequence shown here is derived from an EMBL/GenBank/DDBJ whole genome shotgun (WGS) entry which is preliminary data.</text>
</comment>
<dbReference type="Proteomes" id="UP001501343">
    <property type="component" value="Unassembled WGS sequence"/>
</dbReference>
<proteinExistence type="predicted"/>
<evidence type="ECO:0000256" key="1">
    <source>
        <dbReference type="SAM" id="MobiDB-lite"/>
    </source>
</evidence>
<dbReference type="RefSeq" id="WP_248152195.1">
    <property type="nucleotide sequence ID" value="NZ_BAAAOF010000008.1"/>
</dbReference>
<name>A0ABN2PYH9_9MICO</name>